<evidence type="ECO:0000256" key="1">
    <source>
        <dbReference type="ARBA" id="ARBA00004007"/>
    </source>
</evidence>
<name>A0A8J4PMR0_9MYCE</name>
<dbReference type="EMBL" id="AJWJ01000603">
    <property type="protein sequence ID" value="KAF2069740.1"/>
    <property type="molecule type" value="Genomic_DNA"/>
</dbReference>
<evidence type="ECO:0000256" key="4">
    <source>
        <dbReference type="ARBA" id="ARBA00022989"/>
    </source>
</evidence>
<dbReference type="Gene3D" id="2.60.370.10">
    <property type="entry name" value="Ctag/Cox11"/>
    <property type="match status" value="1"/>
</dbReference>
<dbReference type="InterPro" id="IPR007533">
    <property type="entry name" value="Cyt_c_oxidase_assmbl_CtaG"/>
</dbReference>
<dbReference type="PANTHER" id="PTHR21320:SF3">
    <property type="entry name" value="CYTOCHROME C OXIDASE ASSEMBLY PROTEIN COX11, MITOCHONDRIAL-RELATED"/>
    <property type="match status" value="1"/>
</dbReference>
<dbReference type="HAMAP" id="MF_00155">
    <property type="entry name" value="CtaG"/>
    <property type="match status" value="1"/>
</dbReference>
<keyword evidence="3 7" id="KW-0812">Transmembrane</keyword>
<evidence type="ECO:0000256" key="7">
    <source>
        <dbReference type="SAM" id="Phobius"/>
    </source>
</evidence>
<dbReference type="GO" id="GO:0005743">
    <property type="term" value="C:mitochondrial inner membrane"/>
    <property type="evidence" value="ECO:0007669"/>
    <property type="project" value="UniProtKB-SubCell"/>
</dbReference>
<dbReference type="SUPFAM" id="SSF110111">
    <property type="entry name" value="Ctag/Cox11"/>
    <property type="match status" value="1"/>
</dbReference>
<organism evidence="8 9">
    <name type="scientific">Polysphondylium violaceum</name>
    <dbReference type="NCBI Taxonomy" id="133409"/>
    <lineage>
        <taxon>Eukaryota</taxon>
        <taxon>Amoebozoa</taxon>
        <taxon>Evosea</taxon>
        <taxon>Eumycetozoa</taxon>
        <taxon>Dictyostelia</taxon>
        <taxon>Dictyosteliales</taxon>
        <taxon>Dictyosteliaceae</taxon>
        <taxon>Polysphondylium</taxon>
    </lineage>
</organism>
<feature type="compositionally biased region" description="Low complexity" evidence="6">
    <location>
        <begin position="88"/>
        <end position="101"/>
    </location>
</feature>
<dbReference type="Pfam" id="PF04442">
    <property type="entry name" value="CtaG_Cox11"/>
    <property type="match status" value="1"/>
</dbReference>
<dbReference type="InterPro" id="IPR023471">
    <property type="entry name" value="CtaG/Cox11_dom_sf"/>
</dbReference>
<dbReference type="NCBIfam" id="NF003465">
    <property type="entry name" value="PRK05089.1"/>
    <property type="match status" value="1"/>
</dbReference>
<keyword evidence="9" id="KW-1185">Reference proteome</keyword>
<evidence type="ECO:0000256" key="3">
    <source>
        <dbReference type="ARBA" id="ARBA00022692"/>
    </source>
</evidence>
<feature type="transmembrane region" description="Helical" evidence="7">
    <location>
        <begin position="143"/>
        <end position="162"/>
    </location>
</feature>
<feature type="compositionally biased region" description="Basic and acidic residues" evidence="6">
    <location>
        <begin position="102"/>
        <end position="119"/>
    </location>
</feature>
<dbReference type="AlphaFoldDB" id="A0A8J4PMR0"/>
<accession>A0A8J4PMR0</accession>
<proteinExistence type="inferred from homology"/>
<evidence type="ECO:0000313" key="9">
    <source>
        <dbReference type="Proteomes" id="UP000695562"/>
    </source>
</evidence>
<protein>
    <recommendedName>
        <fullName evidence="10">Cytochrome c oxidase assembly protein</fullName>
    </recommendedName>
</protein>
<sequence>MFSRTVSLLSKSIPKSTTPSSFIYKRPSSFIFTAGLNNNNNNVSNNLISLNQKPILSTFNTTSSNSNISIKDTLFLKDILMNNQRLYSSSSNNNSNENKNNNNEKEKQENDNNNKKTFETAEERIKREREEYNQKLHEKNKEIAMYVLAAIITVLGLSYAAVPLYRVFCRVTGFGGTVREQDEFEPMVKRNLDRKVYPIKVTFTASTANKIPWTFVPVQKSIEVLPGEPVLAFYRATNNTDKAIIGVATYNITPQKAGSFFTKIQCFCFDEQRINPHETIDMPVLFVVEPEILDDKNSRGITTITLSYTFFKSNDKGELEEI</sequence>
<dbReference type="FunFam" id="2.60.370.10:FF:000001">
    <property type="entry name" value="COX11 cytochrome c oxidase assembly homolog"/>
    <property type="match status" value="1"/>
</dbReference>
<comment type="subcellular location">
    <subcellularLocation>
        <location evidence="2">Mitochondrion inner membrane</location>
        <topology evidence="2">Single-pass membrane protein</topology>
        <orientation evidence="2">Intermembrane side</orientation>
    </subcellularLocation>
</comment>
<reference evidence="8" key="1">
    <citation type="submission" date="2020-01" db="EMBL/GenBank/DDBJ databases">
        <title>Development of genomics and gene disruption for Polysphondylium violaceum indicates a role for the polyketide synthase stlB in stalk morphogenesis.</title>
        <authorList>
            <person name="Narita B."/>
            <person name="Kawabe Y."/>
            <person name="Kin K."/>
            <person name="Saito T."/>
            <person name="Gibbs R."/>
            <person name="Kuspa A."/>
            <person name="Muzny D."/>
            <person name="Queller D."/>
            <person name="Richards S."/>
            <person name="Strassman J."/>
            <person name="Sucgang R."/>
            <person name="Worley K."/>
            <person name="Schaap P."/>
        </authorList>
    </citation>
    <scope>NUCLEOTIDE SEQUENCE</scope>
    <source>
        <strain evidence="8">QSvi11</strain>
    </source>
</reference>
<dbReference type="Proteomes" id="UP000695562">
    <property type="component" value="Unassembled WGS sequence"/>
</dbReference>
<dbReference type="OrthoDB" id="1704689at2759"/>
<comment type="caution">
    <text evidence="8">The sequence shown here is derived from an EMBL/GenBank/DDBJ whole genome shotgun (WGS) entry which is preliminary data.</text>
</comment>
<comment type="function">
    <text evidence="1">Exerts its effect at some terminal stage of cytochrome c oxidase synthesis, probably by being involved in the insertion of the copper B into subunit I.</text>
</comment>
<evidence type="ECO:0000256" key="6">
    <source>
        <dbReference type="SAM" id="MobiDB-lite"/>
    </source>
</evidence>
<keyword evidence="4 7" id="KW-1133">Transmembrane helix</keyword>
<evidence type="ECO:0000256" key="2">
    <source>
        <dbReference type="ARBA" id="ARBA00004243"/>
    </source>
</evidence>
<feature type="region of interest" description="Disordered" evidence="6">
    <location>
        <begin position="86"/>
        <end position="119"/>
    </location>
</feature>
<evidence type="ECO:0008006" key="10">
    <source>
        <dbReference type="Google" id="ProtNLM"/>
    </source>
</evidence>
<dbReference type="PANTHER" id="PTHR21320">
    <property type="entry name" value="CYTOCHROME C OXIDASE ASSEMBLY PROTEIN COX11-RELATED"/>
    <property type="match status" value="1"/>
</dbReference>
<dbReference type="GO" id="GO:0005507">
    <property type="term" value="F:copper ion binding"/>
    <property type="evidence" value="ECO:0007669"/>
    <property type="project" value="InterPro"/>
</dbReference>
<evidence type="ECO:0000313" key="8">
    <source>
        <dbReference type="EMBL" id="KAF2069740.1"/>
    </source>
</evidence>
<evidence type="ECO:0000256" key="5">
    <source>
        <dbReference type="ARBA" id="ARBA00023136"/>
    </source>
</evidence>
<gene>
    <name evidence="8" type="ORF">CYY_008942</name>
</gene>
<keyword evidence="5 7" id="KW-0472">Membrane</keyword>